<sequence length="111" mass="12821">MSEILGTEEMDPKGEYEFNMVNIALPLRVPSSKQGLDTGIDIELLKKIDGLYKKKTILERNMFSPAYWHNGKWWTRCSAQVWVEVEDFEKVALALKEVCKEIVDELGLDKE</sequence>
<organism evidence="1 2">
    <name type="scientific">Dendrothele bispora (strain CBS 962.96)</name>
    <dbReference type="NCBI Taxonomy" id="1314807"/>
    <lineage>
        <taxon>Eukaryota</taxon>
        <taxon>Fungi</taxon>
        <taxon>Dikarya</taxon>
        <taxon>Basidiomycota</taxon>
        <taxon>Agaricomycotina</taxon>
        <taxon>Agaricomycetes</taxon>
        <taxon>Agaricomycetidae</taxon>
        <taxon>Agaricales</taxon>
        <taxon>Agaricales incertae sedis</taxon>
        <taxon>Dendrothele</taxon>
    </lineage>
</organism>
<evidence type="ECO:0000313" key="2">
    <source>
        <dbReference type="Proteomes" id="UP000297245"/>
    </source>
</evidence>
<protein>
    <recommendedName>
        <fullName evidence="3">PLP-dependent transferase</fullName>
    </recommendedName>
</protein>
<dbReference type="Proteomes" id="UP000297245">
    <property type="component" value="Unassembled WGS sequence"/>
</dbReference>
<keyword evidence="2" id="KW-1185">Reference proteome</keyword>
<accession>A0A4S8LLJ6</accession>
<reference evidence="1 2" key="1">
    <citation type="journal article" date="2019" name="Nat. Ecol. Evol.">
        <title>Megaphylogeny resolves global patterns of mushroom evolution.</title>
        <authorList>
            <person name="Varga T."/>
            <person name="Krizsan K."/>
            <person name="Foldi C."/>
            <person name="Dima B."/>
            <person name="Sanchez-Garcia M."/>
            <person name="Sanchez-Ramirez S."/>
            <person name="Szollosi G.J."/>
            <person name="Szarkandi J.G."/>
            <person name="Papp V."/>
            <person name="Albert L."/>
            <person name="Andreopoulos W."/>
            <person name="Angelini C."/>
            <person name="Antonin V."/>
            <person name="Barry K.W."/>
            <person name="Bougher N.L."/>
            <person name="Buchanan P."/>
            <person name="Buyck B."/>
            <person name="Bense V."/>
            <person name="Catcheside P."/>
            <person name="Chovatia M."/>
            <person name="Cooper J."/>
            <person name="Damon W."/>
            <person name="Desjardin D."/>
            <person name="Finy P."/>
            <person name="Geml J."/>
            <person name="Haridas S."/>
            <person name="Hughes K."/>
            <person name="Justo A."/>
            <person name="Karasinski D."/>
            <person name="Kautmanova I."/>
            <person name="Kiss B."/>
            <person name="Kocsube S."/>
            <person name="Kotiranta H."/>
            <person name="LaButti K.M."/>
            <person name="Lechner B.E."/>
            <person name="Liimatainen K."/>
            <person name="Lipzen A."/>
            <person name="Lukacs Z."/>
            <person name="Mihaltcheva S."/>
            <person name="Morgado L.N."/>
            <person name="Niskanen T."/>
            <person name="Noordeloos M.E."/>
            <person name="Ohm R.A."/>
            <person name="Ortiz-Santana B."/>
            <person name="Ovrebo C."/>
            <person name="Racz N."/>
            <person name="Riley R."/>
            <person name="Savchenko A."/>
            <person name="Shiryaev A."/>
            <person name="Soop K."/>
            <person name="Spirin V."/>
            <person name="Szebenyi C."/>
            <person name="Tomsovsky M."/>
            <person name="Tulloss R.E."/>
            <person name="Uehling J."/>
            <person name="Grigoriev I.V."/>
            <person name="Vagvolgyi C."/>
            <person name="Papp T."/>
            <person name="Martin F.M."/>
            <person name="Miettinen O."/>
            <person name="Hibbett D.S."/>
            <person name="Nagy L.G."/>
        </authorList>
    </citation>
    <scope>NUCLEOTIDE SEQUENCE [LARGE SCALE GENOMIC DNA]</scope>
    <source>
        <strain evidence="1 2">CBS 962.96</strain>
    </source>
</reference>
<proteinExistence type="predicted"/>
<evidence type="ECO:0008006" key="3">
    <source>
        <dbReference type="Google" id="ProtNLM"/>
    </source>
</evidence>
<dbReference type="AlphaFoldDB" id="A0A4S8LLJ6"/>
<dbReference type="OrthoDB" id="5978656at2759"/>
<gene>
    <name evidence="1" type="ORF">K435DRAFT_864551</name>
</gene>
<evidence type="ECO:0000313" key="1">
    <source>
        <dbReference type="EMBL" id="THU90146.1"/>
    </source>
</evidence>
<dbReference type="EMBL" id="ML179344">
    <property type="protein sequence ID" value="THU90146.1"/>
    <property type="molecule type" value="Genomic_DNA"/>
</dbReference>
<name>A0A4S8LLJ6_DENBC</name>